<protein>
    <recommendedName>
        <fullName evidence="3">Fibronectin type-III domain-containing protein</fullName>
    </recommendedName>
</protein>
<name>A0A1Q8Q4C9_9BACI</name>
<sequence>MNITSVSQTPDSISFTWTDPSPEKRIWKDGREIYNGSGREFTDTGLIPGTLYSYVIEGEETLKIQTATAVKREDKNEDIPLQELIVTTVVKDGEVAMAWEEIKGAGEYEIYRNGDYAGTVKEAGFRDQDLKNDESYAYRIKATRVMEPAEEDGNDEPSLISRIIGFFKITENEDDALVETFFIDKDIGRPAQHLNYKPADGKEKFFVRYTTFLKDKWIPNPVFLSDMRFFEGDNRGFHPRSSRYRTRADVQIKGGSVTLSRDVGASRGYSWNKQLIKQDRAPDEGIEIKGVQEDAEKVSFLLTHSVGNPLVPAPDIVYEVYMTFYKNGVFDVSGEHDEAPHHEVYLKQGEDSWQPLHLSKSRGLERLAPPAANRFWRMSNMR</sequence>
<dbReference type="STRING" id="1714264.BTO30_10670"/>
<keyword evidence="2" id="KW-1185">Reference proteome</keyword>
<dbReference type="EMBL" id="MSDU01000022">
    <property type="protein sequence ID" value="OLN22204.1"/>
    <property type="molecule type" value="Genomic_DNA"/>
</dbReference>
<dbReference type="SUPFAM" id="SSF49265">
    <property type="entry name" value="Fibronectin type III"/>
    <property type="match status" value="1"/>
</dbReference>
<evidence type="ECO:0000313" key="2">
    <source>
        <dbReference type="Proteomes" id="UP000185568"/>
    </source>
</evidence>
<dbReference type="AlphaFoldDB" id="A0A1Q8Q4C9"/>
<proteinExistence type="predicted"/>
<comment type="caution">
    <text evidence="1">The sequence shown here is derived from an EMBL/GenBank/DDBJ whole genome shotgun (WGS) entry which is preliminary data.</text>
</comment>
<dbReference type="InterPro" id="IPR021631">
    <property type="entry name" value="DUF3238"/>
</dbReference>
<dbReference type="InterPro" id="IPR036116">
    <property type="entry name" value="FN3_sf"/>
</dbReference>
<dbReference type="Proteomes" id="UP000185568">
    <property type="component" value="Unassembled WGS sequence"/>
</dbReference>
<dbReference type="Pfam" id="PF11579">
    <property type="entry name" value="DUF3238"/>
    <property type="match status" value="1"/>
</dbReference>
<dbReference type="InterPro" id="IPR013783">
    <property type="entry name" value="Ig-like_fold"/>
</dbReference>
<evidence type="ECO:0008006" key="3">
    <source>
        <dbReference type="Google" id="ProtNLM"/>
    </source>
</evidence>
<gene>
    <name evidence="1" type="ORF">BTO30_10670</name>
</gene>
<accession>A0A1Q8Q4C9</accession>
<evidence type="ECO:0000313" key="1">
    <source>
        <dbReference type="EMBL" id="OLN22204.1"/>
    </source>
</evidence>
<reference evidence="1 2" key="1">
    <citation type="submission" date="2016-12" db="EMBL/GenBank/DDBJ databases">
        <title>Domibacillus antri genome sequencing.</title>
        <authorList>
            <person name="Verma A."/>
            <person name="Krishnamurthi S."/>
        </authorList>
    </citation>
    <scope>NUCLEOTIDE SEQUENCE [LARGE SCALE GENOMIC DNA]</scope>
    <source>
        <strain evidence="1 2">XD80</strain>
    </source>
</reference>
<dbReference type="OrthoDB" id="2444319at2"/>
<dbReference type="RefSeq" id="WP_075398714.1">
    <property type="nucleotide sequence ID" value="NZ_MSDU01000022.1"/>
</dbReference>
<dbReference type="Gene3D" id="2.60.40.10">
    <property type="entry name" value="Immunoglobulins"/>
    <property type="match status" value="2"/>
</dbReference>
<organism evidence="1 2">
    <name type="scientific">Domibacillus antri</name>
    <dbReference type="NCBI Taxonomy" id="1714264"/>
    <lineage>
        <taxon>Bacteria</taxon>
        <taxon>Bacillati</taxon>
        <taxon>Bacillota</taxon>
        <taxon>Bacilli</taxon>
        <taxon>Bacillales</taxon>
        <taxon>Bacillaceae</taxon>
        <taxon>Domibacillus</taxon>
    </lineage>
</organism>